<dbReference type="EMBL" id="JAEQND010000008">
    <property type="protein sequence ID" value="MBL0426517.1"/>
    <property type="molecule type" value="Genomic_DNA"/>
</dbReference>
<comment type="caution">
    <text evidence="1">The sequence shown here is derived from an EMBL/GenBank/DDBJ whole genome shotgun (WGS) entry which is preliminary data.</text>
</comment>
<name>A0ABS1JQK0_9BURK</name>
<accession>A0ABS1JQK0</accession>
<evidence type="ECO:0000313" key="1">
    <source>
        <dbReference type="EMBL" id="MBL0426517.1"/>
    </source>
</evidence>
<dbReference type="RefSeq" id="WP_201690698.1">
    <property type="nucleotide sequence ID" value="NZ_JAEQND010000008.1"/>
</dbReference>
<reference evidence="1 2" key="1">
    <citation type="journal article" date="2017" name="Int. J. Syst. Evol. Microbiol.">
        <title>Ramlibacter alkalitolerans sp. nov., alkali-tolerant bacterium isolated from soil of ginseng.</title>
        <authorList>
            <person name="Lee D.H."/>
            <person name="Cha C.J."/>
        </authorList>
    </citation>
    <scope>NUCLEOTIDE SEQUENCE [LARGE SCALE GENOMIC DNA]</scope>
    <source>
        <strain evidence="1 2">KACC 19305</strain>
    </source>
</reference>
<protein>
    <recommendedName>
        <fullName evidence="3">Four helix bundle protein</fullName>
    </recommendedName>
</protein>
<proteinExistence type="predicted"/>
<organism evidence="1 2">
    <name type="scientific">Ramlibacter alkalitolerans</name>
    <dbReference type="NCBI Taxonomy" id="2039631"/>
    <lineage>
        <taxon>Bacteria</taxon>
        <taxon>Pseudomonadati</taxon>
        <taxon>Pseudomonadota</taxon>
        <taxon>Betaproteobacteria</taxon>
        <taxon>Burkholderiales</taxon>
        <taxon>Comamonadaceae</taxon>
        <taxon>Ramlibacter</taxon>
    </lineage>
</organism>
<sequence>MRDQRFELLLAAWRTAEQALEDYAGDRSPCLDPRVKRLISCQLRNIALRRYGRLCRYVASCRSSLPRL</sequence>
<gene>
    <name evidence="1" type="ORF">JI746_15490</name>
</gene>
<evidence type="ECO:0000313" key="2">
    <source>
        <dbReference type="Proteomes" id="UP000622707"/>
    </source>
</evidence>
<keyword evidence="2" id="KW-1185">Reference proteome</keyword>
<dbReference type="Proteomes" id="UP000622707">
    <property type="component" value="Unassembled WGS sequence"/>
</dbReference>
<evidence type="ECO:0008006" key="3">
    <source>
        <dbReference type="Google" id="ProtNLM"/>
    </source>
</evidence>